<evidence type="ECO:0000313" key="2">
    <source>
        <dbReference type="EMBL" id="CAA9385148.1"/>
    </source>
</evidence>
<accession>A0A6J4ND29</accession>
<feature type="non-terminal residue" evidence="2">
    <location>
        <position position="354"/>
    </location>
</feature>
<reference evidence="2" key="1">
    <citation type="submission" date="2020-02" db="EMBL/GenBank/DDBJ databases">
        <authorList>
            <person name="Meier V. D."/>
        </authorList>
    </citation>
    <scope>NUCLEOTIDE SEQUENCE</scope>
    <source>
        <strain evidence="2">AVDCRST_MAG21</strain>
    </source>
</reference>
<feature type="compositionally biased region" description="Basic residues" evidence="1">
    <location>
        <begin position="7"/>
        <end position="20"/>
    </location>
</feature>
<feature type="region of interest" description="Disordered" evidence="1">
    <location>
        <begin position="1"/>
        <end position="123"/>
    </location>
</feature>
<name>A0A6J4ND29_9ACTN</name>
<proteinExistence type="predicted"/>
<keyword evidence="2" id="KW-0808">Transferase</keyword>
<dbReference type="GO" id="GO:0016740">
    <property type="term" value="F:transferase activity"/>
    <property type="evidence" value="ECO:0007669"/>
    <property type="project" value="UniProtKB-KW"/>
</dbReference>
<protein>
    <submittedName>
        <fullName evidence="2">Phospho-N-acetylmuramoyl-pentapeptide-transferase</fullName>
        <ecNumber evidence="2">2.7.8.13</ecNumber>
    </submittedName>
</protein>
<dbReference type="EC" id="2.7.8.13" evidence="2"/>
<feature type="compositionally biased region" description="Low complexity" evidence="1">
    <location>
        <begin position="103"/>
        <end position="113"/>
    </location>
</feature>
<evidence type="ECO:0000256" key="1">
    <source>
        <dbReference type="SAM" id="MobiDB-lite"/>
    </source>
</evidence>
<dbReference type="EMBL" id="CADCUL010000172">
    <property type="protein sequence ID" value="CAA9385148.1"/>
    <property type="molecule type" value="Genomic_DNA"/>
</dbReference>
<gene>
    <name evidence="2" type="ORF">AVDCRST_MAG21-1953</name>
</gene>
<organism evidence="2">
    <name type="scientific">uncultured Nocardioidaceae bacterium</name>
    <dbReference type="NCBI Taxonomy" id="253824"/>
    <lineage>
        <taxon>Bacteria</taxon>
        <taxon>Bacillati</taxon>
        <taxon>Actinomycetota</taxon>
        <taxon>Actinomycetes</taxon>
        <taxon>Propionibacteriales</taxon>
        <taxon>Nocardioidaceae</taxon>
        <taxon>environmental samples</taxon>
    </lineage>
</organism>
<sequence length="354" mass="39245">ESDPAGRRPRPARHPARHPRRDPPARPSGLRTAHPRRWADLAPHQARHADDGRCGADPVHAVRLRRGQPADPDPALGLRAAPAGSVPGPGRGRLPRRLHQDLQAAQPGAAQQGQDHRPDPHRAGFRLLGAASARRERQHPDVVRCLIHPRHPGLGAANRSRAVAGAAHGGRGEQWREPHRRPRRAGHRLVDDGLRGVRDHQHLAEQPVLLHDAGSEVLRGARPARPRRRRCRHHRVGVRLLVVERLPGQDLHGRHRLAVPGWRHGRSRGADPHRAAAARHRRPLRDHHAVGDPAGRVVQGQRRLPAVPDGAAAAPLRAQGVGRGDHRHQVLDHLRHLRRRRHGPVLRRVGGRRV</sequence>
<feature type="non-terminal residue" evidence="2">
    <location>
        <position position="1"/>
    </location>
</feature>
<dbReference type="AlphaFoldDB" id="A0A6J4ND29"/>